<comment type="catalytic activity">
    <reaction evidence="1">
        <text>ATP + protein L-histidine = ADP + protein N-phospho-L-histidine.</text>
        <dbReference type="EC" id="2.7.13.3"/>
    </reaction>
</comment>
<feature type="transmembrane region" description="Helical" evidence="14">
    <location>
        <begin position="159"/>
        <end position="186"/>
    </location>
</feature>
<evidence type="ECO:0000256" key="10">
    <source>
        <dbReference type="ARBA" id="ARBA00022989"/>
    </source>
</evidence>
<evidence type="ECO:0000256" key="5">
    <source>
        <dbReference type="ARBA" id="ARBA00022679"/>
    </source>
</evidence>
<organism evidence="16 17">
    <name type="scientific">Gloeobacter violaceus (strain ATCC 29082 / PCC 7421)</name>
    <dbReference type="NCBI Taxonomy" id="251221"/>
    <lineage>
        <taxon>Bacteria</taxon>
        <taxon>Bacillati</taxon>
        <taxon>Cyanobacteriota</taxon>
        <taxon>Cyanophyceae</taxon>
        <taxon>Gloeobacterales</taxon>
        <taxon>Gloeobacteraceae</taxon>
        <taxon>Gloeobacter</taxon>
    </lineage>
</organism>
<dbReference type="PRINTS" id="PR00344">
    <property type="entry name" value="BCTRLSENSOR"/>
</dbReference>
<keyword evidence="12 14" id="KW-0472">Membrane</keyword>
<comment type="subcellular location">
    <subcellularLocation>
        <location evidence="2">Membrane</location>
    </subcellularLocation>
</comment>
<keyword evidence="11" id="KW-0902">Two-component regulatory system</keyword>
<keyword evidence="9" id="KW-0067">ATP-binding</keyword>
<gene>
    <name evidence="16" type="ordered locus">glr0282</name>
</gene>
<dbReference type="FunFam" id="3.30.565.10:FF:000013">
    <property type="entry name" value="Two-component sensor histidine kinase"/>
    <property type="match status" value="1"/>
</dbReference>
<protein>
    <recommendedName>
        <fullName evidence="3">histidine kinase</fullName>
        <ecNumber evidence="3">2.7.13.3</ecNumber>
    </recommendedName>
</protein>
<dbReference type="Proteomes" id="UP000000557">
    <property type="component" value="Chromosome"/>
</dbReference>
<evidence type="ECO:0000256" key="3">
    <source>
        <dbReference type="ARBA" id="ARBA00012438"/>
    </source>
</evidence>
<evidence type="ECO:0000256" key="8">
    <source>
        <dbReference type="ARBA" id="ARBA00022777"/>
    </source>
</evidence>
<feature type="region of interest" description="Disordered" evidence="13">
    <location>
        <begin position="416"/>
        <end position="436"/>
    </location>
</feature>
<dbReference type="RefSeq" id="WP_011140286.1">
    <property type="nucleotide sequence ID" value="NC_005125.1"/>
</dbReference>
<keyword evidence="5" id="KW-0808">Transferase</keyword>
<name>Q7NNX6_GLOVI</name>
<sequence length="436" mass="47322">MIEPSLFTRTRLQLLAGFLGVLAAILLLFCAGVGGFFRLALVQRFDQQLAAFAHAALNTIDIEEGEFDFRSAPQASSQPLPTDTEVQWFDPEGRLLREVGALPGIAAQLAERPATGRFESLPGPLRAWVEPVRAPGGTLAGYLRVTRSFETVEGPFGQLLWGLAAGIPAVLLVSAAGGWWLTGLVIRPVEDTLRRLEQFAADASHELRNPLMAIQSNCAVAIKYPEQMRPGDRQKFLRIEDAARQLLTLVQELLMLARTGEGIAAPEPVDLAHLVRELAAEYRPRTCERDLQLDLAIEASPASWQVSGKAVQLRCLLANLIENAVKFTPEGGSIAIRLSREPREILVQVSDTGVGIVPADLPHVFDRFWRADRSRHRQGGSGLGLAIAHGIAQAHGGTLDARSVPEHGSTFTVRLPAVHESRRQGKNGGPGLTATR</sequence>
<dbReference type="Pfam" id="PF02518">
    <property type="entry name" value="HATPase_c"/>
    <property type="match status" value="1"/>
</dbReference>
<proteinExistence type="predicted"/>
<dbReference type="GO" id="GO:0005524">
    <property type="term" value="F:ATP binding"/>
    <property type="evidence" value="ECO:0007669"/>
    <property type="project" value="UniProtKB-KW"/>
</dbReference>
<keyword evidence="17" id="KW-1185">Reference proteome</keyword>
<feature type="compositionally biased region" description="Gly residues" evidence="13">
    <location>
        <begin position="426"/>
        <end position="436"/>
    </location>
</feature>
<dbReference type="KEGG" id="gvi:glr0282"/>
<dbReference type="InterPro" id="IPR003594">
    <property type="entry name" value="HATPase_dom"/>
</dbReference>
<dbReference type="SUPFAM" id="SSF55874">
    <property type="entry name" value="ATPase domain of HSP90 chaperone/DNA topoisomerase II/histidine kinase"/>
    <property type="match status" value="1"/>
</dbReference>
<dbReference type="InterPro" id="IPR004358">
    <property type="entry name" value="Sig_transdc_His_kin-like_C"/>
</dbReference>
<dbReference type="InterPro" id="IPR036890">
    <property type="entry name" value="HATPase_C_sf"/>
</dbReference>
<evidence type="ECO:0000256" key="6">
    <source>
        <dbReference type="ARBA" id="ARBA00022692"/>
    </source>
</evidence>
<accession>Q7NNX6</accession>
<evidence type="ECO:0000256" key="12">
    <source>
        <dbReference type="ARBA" id="ARBA00023136"/>
    </source>
</evidence>
<dbReference type="EC" id="2.7.13.3" evidence="3"/>
<keyword evidence="6 14" id="KW-0812">Transmembrane</keyword>
<feature type="domain" description="Histidine kinase" evidence="15">
    <location>
        <begin position="202"/>
        <end position="419"/>
    </location>
</feature>
<dbReference type="HOGENOM" id="CLU_000445_89_6_3"/>
<dbReference type="SUPFAM" id="SSF47384">
    <property type="entry name" value="Homodimeric domain of signal transducing histidine kinase"/>
    <property type="match status" value="1"/>
</dbReference>
<evidence type="ECO:0000256" key="7">
    <source>
        <dbReference type="ARBA" id="ARBA00022741"/>
    </source>
</evidence>
<dbReference type="FunCoup" id="Q7NNX6">
    <property type="interactions" value="46"/>
</dbReference>
<dbReference type="CDD" id="cd00075">
    <property type="entry name" value="HATPase"/>
    <property type="match status" value="1"/>
</dbReference>
<evidence type="ECO:0000256" key="4">
    <source>
        <dbReference type="ARBA" id="ARBA00022553"/>
    </source>
</evidence>
<dbReference type="Gene3D" id="3.30.565.10">
    <property type="entry name" value="Histidine kinase-like ATPase, C-terminal domain"/>
    <property type="match status" value="1"/>
</dbReference>
<dbReference type="STRING" id="251221.gene:10757754"/>
<dbReference type="AlphaFoldDB" id="Q7NNX6"/>
<dbReference type="SMART" id="SM00388">
    <property type="entry name" value="HisKA"/>
    <property type="match status" value="1"/>
</dbReference>
<evidence type="ECO:0000313" key="16">
    <source>
        <dbReference type="EMBL" id="BAC88223.1"/>
    </source>
</evidence>
<evidence type="ECO:0000256" key="9">
    <source>
        <dbReference type="ARBA" id="ARBA00022840"/>
    </source>
</evidence>
<dbReference type="PhylomeDB" id="Q7NNX6"/>
<dbReference type="PANTHER" id="PTHR43711">
    <property type="entry name" value="TWO-COMPONENT HISTIDINE KINASE"/>
    <property type="match status" value="1"/>
</dbReference>
<keyword evidence="10 14" id="KW-1133">Transmembrane helix</keyword>
<reference evidence="16 17" key="1">
    <citation type="journal article" date="2003" name="DNA Res.">
        <title>Complete genome structure of Gloeobacter violaceus PCC 7421, a cyanobacterium that lacks thylakoids.</title>
        <authorList>
            <person name="Nakamura Y."/>
            <person name="Kaneko T."/>
            <person name="Sato S."/>
            <person name="Mimuro M."/>
            <person name="Miyashita H."/>
            <person name="Tsuchiya T."/>
            <person name="Sasamoto S."/>
            <person name="Watanabe A."/>
            <person name="Kawashima K."/>
            <person name="Kishida Y."/>
            <person name="Kiyokawa C."/>
            <person name="Kohara M."/>
            <person name="Matsumoto M."/>
            <person name="Matsuno A."/>
            <person name="Nakazaki N."/>
            <person name="Shimpo S."/>
            <person name="Takeuchi C."/>
            <person name="Yamada M."/>
            <person name="Tabata S."/>
        </authorList>
    </citation>
    <scope>NUCLEOTIDE SEQUENCE [LARGE SCALE GENOMIC DNA]</scope>
    <source>
        <strain evidence="17">ATCC 29082 / PCC 7421</strain>
    </source>
</reference>
<reference evidence="16 17" key="2">
    <citation type="journal article" date="2003" name="DNA Res.">
        <title>Complete genome structure of Gloeobacter violaceus PCC 7421, a cyanobacterium that lacks thylakoids (supplement).</title>
        <authorList>
            <person name="Nakamura Y."/>
            <person name="Kaneko T."/>
            <person name="Sato S."/>
            <person name="Mimuro M."/>
            <person name="Miyashita H."/>
            <person name="Tsuchiya T."/>
            <person name="Sasamoto S."/>
            <person name="Watanabe A."/>
            <person name="Kawashima K."/>
            <person name="Kishida Y."/>
            <person name="Kiyokawa C."/>
            <person name="Kohara M."/>
            <person name="Matsumoto M."/>
            <person name="Matsuno A."/>
            <person name="Nakazaki N."/>
            <person name="Shimpo S."/>
            <person name="Takeuchi C."/>
            <person name="Yamada M."/>
            <person name="Tabata S."/>
        </authorList>
    </citation>
    <scope>NUCLEOTIDE SEQUENCE [LARGE SCALE GENOMIC DNA]</scope>
    <source>
        <strain evidence="17">ATCC 29082 / PCC 7421</strain>
    </source>
</reference>
<dbReference type="OrthoDB" id="417111at2"/>
<keyword evidence="4" id="KW-0597">Phosphoprotein</keyword>
<dbReference type="GO" id="GO:0000155">
    <property type="term" value="F:phosphorelay sensor kinase activity"/>
    <property type="evidence" value="ECO:0007669"/>
    <property type="project" value="InterPro"/>
</dbReference>
<dbReference type="EnsemblBacteria" id="BAC88223">
    <property type="protein sequence ID" value="BAC88223"/>
    <property type="gene ID" value="BAC88223"/>
</dbReference>
<keyword evidence="8 16" id="KW-0418">Kinase</keyword>
<evidence type="ECO:0000256" key="14">
    <source>
        <dbReference type="SAM" id="Phobius"/>
    </source>
</evidence>
<feature type="transmembrane region" description="Helical" evidence="14">
    <location>
        <begin position="12"/>
        <end position="37"/>
    </location>
</feature>
<dbReference type="GO" id="GO:0016020">
    <property type="term" value="C:membrane"/>
    <property type="evidence" value="ECO:0007669"/>
    <property type="project" value="UniProtKB-SubCell"/>
</dbReference>
<evidence type="ECO:0000313" key="17">
    <source>
        <dbReference type="Proteomes" id="UP000000557"/>
    </source>
</evidence>
<dbReference type="eggNOG" id="COG2205">
    <property type="taxonomic scope" value="Bacteria"/>
</dbReference>
<evidence type="ECO:0000256" key="13">
    <source>
        <dbReference type="SAM" id="MobiDB-lite"/>
    </source>
</evidence>
<dbReference type="Pfam" id="PF00512">
    <property type="entry name" value="HisKA"/>
    <property type="match status" value="1"/>
</dbReference>
<evidence type="ECO:0000256" key="2">
    <source>
        <dbReference type="ARBA" id="ARBA00004370"/>
    </source>
</evidence>
<dbReference type="CDD" id="cd00082">
    <property type="entry name" value="HisKA"/>
    <property type="match status" value="1"/>
</dbReference>
<dbReference type="InterPro" id="IPR050736">
    <property type="entry name" value="Sensor_HK_Regulatory"/>
</dbReference>
<dbReference type="SMART" id="SM00387">
    <property type="entry name" value="HATPase_c"/>
    <property type="match status" value="1"/>
</dbReference>
<dbReference type="InterPro" id="IPR003661">
    <property type="entry name" value="HisK_dim/P_dom"/>
</dbReference>
<dbReference type="InParanoid" id="Q7NNX6"/>
<dbReference type="EMBL" id="BA000045">
    <property type="protein sequence ID" value="BAC88223.1"/>
    <property type="molecule type" value="Genomic_DNA"/>
</dbReference>
<dbReference type="PROSITE" id="PS50109">
    <property type="entry name" value="HIS_KIN"/>
    <property type="match status" value="1"/>
</dbReference>
<dbReference type="InterPro" id="IPR036097">
    <property type="entry name" value="HisK_dim/P_sf"/>
</dbReference>
<evidence type="ECO:0000256" key="1">
    <source>
        <dbReference type="ARBA" id="ARBA00000085"/>
    </source>
</evidence>
<dbReference type="Gene3D" id="1.10.287.130">
    <property type="match status" value="1"/>
</dbReference>
<evidence type="ECO:0000259" key="15">
    <source>
        <dbReference type="PROSITE" id="PS50109"/>
    </source>
</evidence>
<dbReference type="PANTHER" id="PTHR43711:SF1">
    <property type="entry name" value="HISTIDINE KINASE 1"/>
    <property type="match status" value="1"/>
</dbReference>
<dbReference type="InterPro" id="IPR005467">
    <property type="entry name" value="His_kinase_dom"/>
</dbReference>
<evidence type="ECO:0000256" key="11">
    <source>
        <dbReference type="ARBA" id="ARBA00023012"/>
    </source>
</evidence>
<keyword evidence="7" id="KW-0547">Nucleotide-binding</keyword>